<accession>A0ABS9L2D7</accession>
<gene>
    <name evidence="3" type="ORF">LVY72_02670</name>
</gene>
<protein>
    <submittedName>
        <fullName evidence="3">SRPBCC family protein</fullName>
    </submittedName>
</protein>
<evidence type="ECO:0000259" key="2">
    <source>
        <dbReference type="Pfam" id="PF08327"/>
    </source>
</evidence>
<comment type="caution">
    <text evidence="3">The sequence shown here is derived from an EMBL/GenBank/DDBJ whole genome shotgun (WGS) entry which is preliminary data.</text>
</comment>
<dbReference type="EMBL" id="JAKLTQ010000001">
    <property type="protein sequence ID" value="MCG2620813.1"/>
    <property type="molecule type" value="Genomic_DNA"/>
</dbReference>
<evidence type="ECO:0000313" key="4">
    <source>
        <dbReference type="Proteomes" id="UP001165368"/>
    </source>
</evidence>
<dbReference type="CDD" id="cd07826">
    <property type="entry name" value="SRPBCC_CalC_Aha1-like_9"/>
    <property type="match status" value="1"/>
</dbReference>
<reference evidence="3" key="1">
    <citation type="submission" date="2022-01" db="EMBL/GenBank/DDBJ databases">
        <authorList>
            <person name="Jo J.-H."/>
            <person name="Im W.-T."/>
        </authorList>
    </citation>
    <scope>NUCLEOTIDE SEQUENCE</scope>
    <source>
        <strain evidence="3">I2-34</strain>
    </source>
</reference>
<evidence type="ECO:0000313" key="3">
    <source>
        <dbReference type="EMBL" id="MCG2620813.1"/>
    </source>
</evidence>
<evidence type="ECO:0000256" key="1">
    <source>
        <dbReference type="ARBA" id="ARBA00006817"/>
    </source>
</evidence>
<dbReference type="SUPFAM" id="SSF55961">
    <property type="entry name" value="Bet v1-like"/>
    <property type="match status" value="1"/>
</dbReference>
<dbReference type="Gene3D" id="3.30.530.20">
    <property type="match status" value="1"/>
</dbReference>
<dbReference type="InterPro" id="IPR013538">
    <property type="entry name" value="ASHA1/2-like_C"/>
</dbReference>
<dbReference type="Pfam" id="PF08327">
    <property type="entry name" value="AHSA1"/>
    <property type="match status" value="1"/>
</dbReference>
<comment type="similarity">
    <text evidence="1">Belongs to the AHA1 family.</text>
</comment>
<proteinExistence type="inferred from homology"/>
<dbReference type="RefSeq" id="WP_237817898.1">
    <property type="nucleotide sequence ID" value="NZ_JAKLTQ010000001.1"/>
</dbReference>
<keyword evidence="4" id="KW-1185">Reference proteome</keyword>
<dbReference type="InterPro" id="IPR023393">
    <property type="entry name" value="START-like_dom_sf"/>
</dbReference>
<dbReference type="Proteomes" id="UP001165368">
    <property type="component" value="Unassembled WGS sequence"/>
</dbReference>
<sequence>MNNALQLTSPQAAPYSDYKREFDFPAAAVFRAHADPALYGQWIGPRGLTTRVEQLDCRSGGSFRFVQHGDDGVEHAFHGVFHTVRDNEFILMTFEYEGFPDVVTLEYTRFEDLAGGRCRLAGHSVFPTLEDRERYLAGGMESGMAEGYDRLEELLGRAG</sequence>
<organism evidence="3 4">
    <name type="scientific">Arthrobacter hankyongi</name>
    <dbReference type="NCBI Taxonomy" id="2904801"/>
    <lineage>
        <taxon>Bacteria</taxon>
        <taxon>Bacillati</taxon>
        <taxon>Actinomycetota</taxon>
        <taxon>Actinomycetes</taxon>
        <taxon>Micrococcales</taxon>
        <taxon>Micrococcaceae</taxon>
        <taxon>Arthrobacter</taxon>
    </lineage>
</organism>
<name>A0ABS9L2D7_9MICC</name>
<feature type="domain" description="Activator of Hsp90 ATPase homologue 1/2-like C-terminal" evidence="2">
    <location>
        <begin position="23"/>
        <end position="156"/>
    </location>
</feature>